<dbReference type="SUPFAM" id="SSF90229">
    <property type="entry name" value="CCCH zinc finger"/>
    <property type="match status" value="1"/>
</dbReference>
<feature type="zinc finger region" description="C3H1-type" evidence="5">
    <location>
        <begin position="396"/>
        <end position="423"/>
    </location>
</feature>
<keyword evidence="1 5" id="KW-0479">Metal-binding</keyword>
<name>A0AAV3QU45_LITER</name>
<gene>
    <name evidence="8" type="ORF">LIER_21643</name>
</gene>
<accession>A0AAV3QU45</accession>
<protein>
    <recommendedName>
        <fullName evidence="7">C3H1-type domain-containing protein</fullName>
    </recommendedName>
</protein>
<sequence length="449" mass="48157">MQGLKKSKRVSWASDADLCQTRLFLSEDVPALVGLGTEDHLQVKATWTSHSDGVGSEDNLPPGFEGTQPVGVLKNSLAQIPVIKWKSPPKFVLSPKWLVVSGEESKEVNVQTQREMRMLEAIYPRQSAIPPNPLLASAEESFHDDHATLVVPITAIEEEEEEEDGTTDPSHLPVGIDSDPVNSLVLPPTSTIHSPQASPISSGMESNLVAAAQAALGAALLDSSQDNLIDRDILMSILSDPQMVAQLINNVGATSGTQNLAAVSTLPAPLVPMPNISNAPGRDYSERLLPINRRESLVAQVSKPELVAAASNASLYPSSRVDSLPGLRPAVPGTAVPPPSLVPAAVKDVNYYKSLIKQHGGERQDNLPQFSSGSNQHLGLSQVSVNNSKPRDSKHKIMKPCMFYNTARGCRNGASCPFQHDSSSQPRGNGIPDVQHAKRMKMDRDITGT</sequence>
<evidence type="ECO:0000256" key="1">
    <source>
        <dbReference type="ARBA" id="ARBA00022723"/>
    </source>
</evidence>
<evidence type="ECO:0000259" key="7">
    <source>
        <dbReference type="PROSITE" id="PS50103"/>
    </source>
</evidence>
<feature type="domain" description="C3H1-type" evidence="7">
    <location>
        <begin position="396"/>
        <end position="423"/>
    </location>
</feature>
<feature type="region of interest" description="Disordered" evidence="6">
    <location>
        <begin position="360"/>
        <end position="380"/>
    </location>
</feature>
<dbReference type="AlphaFoldDB" id="A0AAV3QU45"/>
<evidence type="ECO:0000256" key="2">
    <source>
        <dbReference type="ARBA" id="ARBA00022771"/>
    </source>
</evidence>
<evidence type="ECO:0000256" key="6">
    <source>
        <dbReference type="SAM" id="MobiDB-lite"/>
    </source>
</evidence>
<organism evidence="8 9">
    <name type="scientific">Lithospermum erythrorhizon</name>
    <name type="common">Purple gromwell</name>
    <name type="synonym">Lithospermum officinale var. erythrorhizon</name>
    <dbReference type="NCBI Taxonomy" id="34254"/>
    <lineage>
        <taxon>Eukaryota</taxon>
        <taxon>Viridiplantae</taxon>
        <taxon>Streptophyta</taxon>
        <taxon>Embryophyta</taxon>
        <taxon>Tracheophyta</taxon>
        <taxon>Spermatophyta</taxon>
        <taxon>Magnoliopsida</taxon>
        <taxon>eudicotyledons</taxon>
        <taxon>Gunneridae</taxon>
        <taxon>Pentapetalae</taxon>
        <taxon>asterids</taxon>
        <taxon>lamiids</taxon>
        <taxon>Boraginales</taxon>
        <taxon>Boraginaceae</taxon>
        <taxon>Boraginoideae</taxon>
        <taxon>Lithospermeae</taxon>
        <taxon>Lithospermum</taxon>
    </lineage>
</organism>
<dbReference type="PROSITE" id="PS50103">
    <property type="entry name" value="ZF_C3H1"/>
    <property type="match status" value="1"/>
</dbReference>
<dbReference type="GO" id="GO:0003677">
    <property type="term" value="F:DNA binding"/>
    <property type="evidence" value="ECO:0007669"/>
    <property type="project" value="UniProtKB-KW"/>
</dbReference>
<feature type="region of interest" description="Disordered" evidence="6">
    <location>
        <begin position="417"/>
        <end position="449"/>
    </location>
</feature>
<feature type="compositionally biased region" description="Polar residues" evidence="6">
    <location>
        <begin position="366"/>
        <end position="380"/>
    </location>
</feature>
<evidence type="ECO:0000256" key="4">
    <source>
        <dbReference type="ARBA" id="ARBA00023125"/>
    </source>
</evidence>
<dbReference type="InterPro" id="IPR000571">
    <property type="entry name" value="Znf_CCCH"/>
</dbReference>
<dbReference type="InterPro" id="IPR036855">
    <property type="entry name" value="Znf_CCCH_sf"/>
</dbReference>
<keyword evidence="9" id="KW-1185">Reference proteome</keyword>
<keyword evidence="3 5" id="KW-0862">Zinc</keyword>
<feature type="compositionally biased region" description="Basic and acidic residues" evidence="6">
    <location>
        <begin position="440"/>
        <end position="449"/>
    </location>
</feature>
<keyword evidence="2 5" id="KW-0863">Zinc-finger</keyword>
<dbReference type="Proteomes" id="UP001454036">
    <property type="component" value="Unassembled WGS sequence"/>
</dbReference>
<dbReference type="GO" id="GO:0008270">
    <property type="term" value="F:zinc ion binding"/>
    <property type="evidence" value="ECO:0007669"/>
    <property type="project" value="UniProtKB-KW"/>
</dbReference>
<proteinExistence type="predicted"/>
<evidence type="ECO:0000256" key="3">
    <source>
        <dbReference type="ARBA" id="ARBA00022833"/>
    </source>
</evidence>
<evidence type="ECO:0000313" key="9">
    <source>
        <dbReference type="Proteomes" id="UP001454036"/>
    </source>
</evidence>
<dbReference type="EMBL" id="BAABME010005746">
    <property type="protein sequence ID" value="GAA0166502.1"/>
    <property type="molecule type" value="Genomic_DNA"/>
</dbReference>
<evidence type="ECO:0000313" key="8">
    <source>
        <dbReference type="EMBL" id="GAA0166502.1"/>
    </source>
</evidence>
<evidence type="ECO:0000256" key="5">
    <source>
        <dbReference type="PROSITE-ProRule" id="PRU00723"/>
    </source>
</evidence>
<dbReference type="PANTHER" id="PTHR33400:SF2">
    <property type="entry name" value="ZINC FINGER CCCH DOMAIN-CONTAINING PROTEIN 6"/>
    <property type="match status" value="1"/>
</dbReference>
<reference evidence="8 9" key="1">
    <citation type="submission" date="2024-01" db="EMBL/GenBank/DDBJ databases">
        <title>The complete chloroplast genome sequence of Lithospermum erythrorhizon: insights into the phylogenetic relationship among Boraginaceae species and the maternal lineages of purple gromwells.</title>
        <authorList>
            <person name="Okada T."/>
            <person name="Watanabe K."/>
        </authorList>
    </citation>
    <scope>NUCLEOTIDE SEQUENCE [LARGE SCALE GENOMIC DNA]</scope>
</reference>
<dbReference type="PANTHER" id="PTHR33400">
    <property type="entry name" value="ZINC FINGER CCCH DOMAIN-CONTAINING PROTEIN 6-RELATED"/>
    <property type="match status" value="1"/>
</dbReference>
<comment type="caution">
    <text evidence="8">The sequence shown here is derived from an EMBL/GenBank/DDBJ whole genome shotgun (WGS) entry which is preliminary data.</text>
</comment>
<keyword evidence="4" id="KW-0238">DNA-binding</keyword>